<dbReference type="PANTHER" id="PTHR43883">
    <property type="entry name" value="SLR0207 PROTEIN"/>
    <property type="match status" value="1"/>
</dbReference>
<dbReference type="Gene3D" id="3.40.50.300">
    <property type="entry name" value="P-loop containing nucleotide triphosphate hydrolases"/>
    <property type="match status" value="1"/>
</dbReference>
<dbReference type="SUPFAM" id="SSF56112">
    <property type="entry name" value="Protein kinase-like (PK-like)"/>
    <property type="match status" value="1"/>
</dbReference>
<evidence type="ECO:0000313" key="3">
    <source>
        <dbReference type="Proteomes" id="UP000297966"/>
    </source>
</evidence>
<protein>
    <submittedName>
        <fullName evidence="2">DNA-binding protein</fullName>
    </submittedName>
</protein>
<dbReference type="GO" id="GO:0003677">
    <property type="term" value="F:DNA binding"/>
    <property type="evidence" value="ECO:0007669"/>
    <property type="project" value="UniProtKB-KW"/>
</dbReference>
<dbReference type="RefSeq" id="WP_135174789.1">
    <property type="nucleotide sequence ID" value="NZ_SPQT01000006.1"/>
</dbReference>
<dbReference type="InterPro" id="IPR011009">
    <property type="entry name" value="Kinase-like_dom_sf"/>
</dbReference>
<gene>
    <name evidence="2" type="ORF">E4K65_14785</name>
</gene>
<dbReference type="Pfam" id="PF13671">
    <property type="entry name" value="AAA_33"/>
    <property type="match status" value="1"/>
</dbReference>
<dbReference type="InterPro" id="IPR027417">
    <property type="entry name" value="P-loop_NTPase"/>
</dbReference>
<evidence type="ECO:0000313" key="2">
    <source>
        <dbReference type="EMBL" id="TFV48078.1"/>
    </source>
</evidence>
<dbReference type="InterPro" id="IPR052732">
    <property type="entry name" value="Cell-binding_unc_protein"/>
</dbReference>
<evidence type="ECO:0000259" key="1">
    <source>
        <dbReference type="Pfam" id="PF01636"/>
    </source>
</evidence>
<accession>A0A4Y9LZ09</accession>
<dbReference type="OrthoDB" id="9810277at2"/>
<keyword evidence="3" id="KW-1185">Reference proteome</keyword>
<feature type="domain" description="Aminoglycoside phosphotransferase" evidence="1">
    <location>
        <begin position="62"/>
        <end position="268"/>
    </location>
</feature>
<proteinExistence type="predicted"/>
<dbReference type="EMBL" id="SPQT01000006">
    <property type="protein sequence ID" value="TFV48078.1"/>
    <property type="molecule type" value="Genomic_DNA"/>
</dbReference>
<comment type="caution">
    <text evidence="2">The sequence shown here is derived from an EMBL/GenBank/DDBJ whole genome shotgun (WGS) entry which is preliminary data.</text>
</comment>
<dbReference type="Gene3D" id="3.90.1200.10">
    <property type="match status" value="1"/>
</dbReference>
<dbReference type="AlphaFoldDB" id="A0A4Y9LZ09"/>
<organism evidence="2 3">
    <name type="scientific">Bradyrhizobium niftali</name>
    <dbReference type="NCBI Taxonomy" id="2560055"/>
    <lineage>
        <taxon>Bacteria</taxon>
        <taxon>Pseudomonadati</taxon>
        <taxon>Pseudomonadota</taxon>
        <taxon>Alphaproteobacteria</taxon>
        <taxon>Hyphomicrobiales</taxon>
        <taxon>Nitrobacteraceae</taxon>
        <taxon>Bradyrhizobium</taxon>
    </lineage>
</organism>
<dbReference type="SUPFAM" id="SSF52540">
    <property type="entry name" value="P-loop containing nucleoside triphosphate hydrolases"/>
    <property type="match status" value="1"/>
</dbReference>
<reference evidence="2 3" key="1">
    <citation type="submission" date="2019-03" db="EMBL/GenBank/DDBJ databases">
        <title>Bradyrhizobium diversity isolated from nodules of Chamaecrista fasciculata.</title>
        <authorList>
            <person name="Klepa M.S."/>
            <person name="Urquiaga M.O."/>
            <person name="Hungria M."/>
            <person name="Delamuta J.R."/>
        </authorList>
    </citation>
    <scope>NUCLEOTIDE SEQUENCE [LARGE SCALE GENOMIC DNA]</scope>
    <source>
        <strain evidence="2 3">CNPSo 3448</strain>
    </source>
</reference>
<name>A0A4Y9LZ09_9BRAD</name>
<dbReference type="PANTHER" id="PTHR43883:SF1">
    <property type="entry name" value="GLUCONOKINASE"/>
    <property type="match status" value="1"/>
</dbReference>
<dbReference type="Pfam" id="PF01636">
    <property type="entry name" value="APH"/>
    <property type="match status" value="1"/>
</dbReference>
<keyword evidence="2" id="KW-0238">DNA-binding</keyword>
<sequence length="511" mass="56094">MTDETAAQERIFTALCAHPGVTRIDTHAASVFLDGSRALKIKRAVRFPFLDYSTLEKRKVACEEEIRINRPLAPQIYHRVVAITEEPDGSLKVDGRGRPVEYAVDMSRFDESRTLDHLAKAGPLDANLASAAADAVVASHAIAPRADGKAWVASIPGLVDGNSNGLRKGNHLVAEEIEQVDQASRAMLLRLRPLLEERGRQGFVRRCHGDLHLANIVSIDDRPVLFDAIEFDPQIATVDVLYDLAFTLMDLLHHDQQFAANIVLNRYLDATPPENLDALSALPLFMSIRAAIRAQVALARLTRPDADRTGILHDARRYFDLARALIHPPAPRLIAVGGLSGTGKSALARTLAPDVTPQPGAVVLRSDVIRKQLFRVEHSHRLPPSTYRPEVAARVYEVLVQRARQVLAQGHSAIVDAVFASESERDQLAAMARQGNVPLSGLFLTADLATRQARIGDRHGDASDATQEVAAQQEHYNIGHVGWATIDASGTQEQTLQRCRDAITRQIRQSD</sequence>
<dbReference type="Proteomes" id="UP000297966">
    <property type="component" value="Unassembled WGS sequence"/>
</dbReference>
<dbReference type="InterPro" id="IPR002575">
    <property type="entry name" value="Aminoglycoside_PTrfase"/>
</dbReference>